<evidence type="ECO:0000313" key="2">
    <source>
        <dbReference type="EMBL" id="KAK3087979.1"/>
    </source>
</evidence>
<comment type="caution">
    <text evidence="2">The sequence shown here is derived from an EMBL/GenBank/DDBJ whole genome shotgun (WGS) entry which is preliminary data.</text>
</comment>
<protein>
    <submittedName>
        <fullName evidence="2">Uncharacterized protein</fullName>
    </submittedName>
</protein>
<dbReference type="InterPro" id="IPR005502">
    <property type="entry name" value="Ribosyl_crysJ1"/>
</dbReference>
<evidence type="ECO:0000313" key="3">
    <source>
        <dbReference type="Proteomes" id="UP001186944"/>
    </source>
</evidence>
<dbReference type="SUPFAM" id="SSF101478">
    <property type="entry name" value="ADP-ribosylglycohydrolase"/>
    <property type="match status" value="1"/>
</dbReference>
<dbReference type="AlphaFoldDB" id="A0AA88XLE7"/>
<organism evidence="2 3">
    <name type="scientific">Pinctada imbricata</name>
    <name type="common">Atlantic pearl-oyster</name>
    <name type="synonym">Pinctada martensii</name>
    <dbReference type="NCBI Taxonomy" id="66713"/>
    <lineage>
        <taxon>Eukaryota</taxon>
        <taxon>Metazoa</taxon>
        <taxon>Spiralia</taxon>
        <taxon>Lophotrochozoa</taxon>
        <taxon>Mollusca</taxon>
        <taxon>Bivalvia</taxon>
        <taxon>Autobranchia</taxon>
        <taxon>Pteriomorphia</taxon>
        <taxon>Pterioida</taxon>
        <taxon>Pterioidea</taxon>
        <taxon>Pteriidae</taxon>
        <taxon>Pinctada</taxon>
    </lineage>
</organism>
<reference evidence="2" key="1">
    <citation type="submission" date="2019-08" db="EMBL/GenBank/DDBJ databases">
        <title>The improved chromosome-level genome for the pearl oyster Pinctada fucata martensii using PacBio sequencing and Hi-C.</title>
        <authorList>
            <person name="Zheng Z."/>
        </authorList>
    </citation>
    <scope>NUCLEOTIDE SEQUENCE</scope>
    <source>
        <strain evidence="2">ZZ-2019</strain>
        <tissue evidence="2">Adductor muscle</tissue>
    </source>
</reference>
<proteinExistence type="predicted"/>
<keyword evidence="1" id="KW-0460">Magnesium</keyword>
<dbReference type="PANTHER" id="PTHR16222">
    <property type="entry name" value="ADP-RIBOSYLGLYCOHYDROLASE"/>
    <property type="match status" value="1"/>
</dbReference>
<feature type="binding site" evidence="1">
    <location>
        <position position="277"/>
    </location>
    <ligand>
        <name>Mg(2+)</name>
        <dbReference type="ChEBI" id="CHEBI:18420"/>
        <label>1</label>
    </ligand>
</feature>
<dbReference type="Gene3D" id="1.10.4080.10">
    <property type="entry name" value="ADP-ribosylation/Crystallin J1"/>
    <property type="match status" value="1"/>
</dbReference>
<keyword evidence="3" id="KW-1185">Reference proteome</keyword>
<gene>
    <name evidence="2" type="ORF">FSP39_013035</name>
</gene>
<accession>A0AA88XLE7</accession>
<sequence length="323" mass="35509">MTALAERKVAAVIGALVADAAAQPLHWNYKTDKLDAMLEGKEEVVFWEPSANPFYRIKTGKLSCYGDQSYVILKSLVDCNGLDMRDLNKRTFEMFGPDSDYEDKTNAVYKDKSDAEKKTYPIDAPWRNASIKNFIKQYQAGNEETGMKDEQMDGVLRLVSVVALYAGRPEMLEKVEDVVTSTQNSDTSLAVCLSAARILEYYILNGQCTDGVDQAINQLSDPKRNNPTDLDKAMAGKLRQVLVIPGAFQSAVHGVVTNTEYTTGVRTTIRAGGCNCSRGGFIGACLAAQYGVESIPEAWKEKTLLYKEISDLAQKLVGIQLGS</sequence>
<dbReference type="Pfam" id="PF03747">
    <property type="entry name" value="ADP_ribosyl_GH"/>
    <property type="match status" value="1"/>
</dbReference>
<dbReference type="InterPro" id="IPR050792">
    <property type="entry name" value="ADP-ribosylglycohydrolase"/>
</dbReference>
<dbReference type="InterPro" id="IPR036705">
    <property type="entry name" value="Ribosyl_crysJ1_sf"/>
</dbReference>
<comment type="cofactor">
    <cofactor evidence="1">
        <name>Mg(2+)</name>
        <dbReference type="ChEBI" id="CHEBI:18420"/>
    </cofactor>
    <text evidence="1">Binds 2 magnesium ions per subunit.</text>
</comment>
<dbReference type="PANTHER" id="PTHR16222:SF17">
    <property type="entry name" value="SELENOPROTEIN J"/>
    <property type="match status" value="1"/>
</dbReference>
<name>A0AA88XLE7_PINIB</name>
<dbReference type="Proteomes" id="UP001186944">
    <property type="component" value="Unassembled WGS sequence"/>
</dbReference>
<evidence type="ECO:0000256" key="1">
    <source>
        <dbReference type="PIRSR" id="PIRSR605502-1"/>
    </source>
</evidence>
<dbReference type="GO" id="GO:0046872">
    <property type="term" value="F:metal ion binding"/>
    <property type="evidence" value="ECO:0007669"/>
    <property type="project" value="UniProtKB-KW"/>
</dbReference>
<keyword evidence="1" id="KW-0479">Metal-binding</keyword>
<dbReference type="EMBL" id="VSWD01000011">
    <property type="protein sequence ID" value="KAK3087979.1"/>
    <property type="molecule type" value="Genomic_DNA"/>
</dbReference>